<dbReference type="InterPro" id="IPR017968">
    <property type="entry name" value="Acylphosphatase_CS"/>
</dbReference>
<evidence type="ECO:0000256" key="2">
    <source>
        <dbReference type="ARBA" id="ARBA00012150"/>
    </source>
</evidence>
<dbReference type="EC" id="3.6.1.7" evidence="2 4"/>
<evidence type="ECO:0000256" key="5">
    <source>
        <dbReference type="RuleBase" id="RU004168"/>
    </source>
</evidence>
<evidence type="ECO:0000256" key="1">
    <source>
        <dbReference type="ARBA" id="ARBA00005614"/>
    </source>
</evidence>
<dbReference type="RefSeq" id="WP_012697657.1">
    <property type="nucleotide sequence ID" value="NZ_CP022115.1"/>
</dbReference>
<accession>A0A248LL37</accession>
<keyword evidence="4" id="KW-0378">Hydrolase</keyword>
<dbReference type="PROSITE" id="PS00151">
    <property type="entry name" value="ACYLPHOSPHATASE_2"/>
    <property type="match status" value="1"/>
</dbReference>
<name>A0A248LL37_9NEIS</name>
<dbReference type="Pfam" id="PF00708">
    <property type="entry name" value="Acylphosphatase"/>
    <property type="match status" value="1"/>
</dbReference>
<evidence type="ECO:0000313" key="7">
    <source>
        <dbReference type="EMBL" id="ASJ25086.1"/>
    </source>
</evidence>
<dbReference type="PROSITE" id="PS51160">
    <property type="entry name" value="ACYLPHOSPHATASE_3"/>
    <property type="match status" value="1"/>
</dbReference>
<dbReference type="PANTHER" id="PTHR47268:SF4">
    <property type="entry name" value="ACYLPHOSPHATASE"/>
    <property type="match status" value="1"/>
</dbReference>
<dbReference type="GO" id="GO:0003998">
    <property type="term" value="F:acylphosphatase activity"/>
    <property type="evidence" value="ECO:0007669"/>
    <property type="project" value="UniProtKB-EC"/>
</dbReference>
<dbReference type="AlphaFoldDB" id="A0A248LL37"/>
<dbReference type="PRINTS" id="PR00112">
    <property type="entry name" value="ACYLPHPHTASE"/>
</dbReference>
<dbReference type="OrthoDB" id="5295388at2"/>
<dbReference type="Gene3D" id="3.30.70.100">
    <property type="match status" value="1"/>
</dbReference>
<dbReference type="Proteomes" id="UP000197424">
    <property type="component" value="Chromosome"/>
</dbReference>
<dbReference type="EMBL" id="CP022115">
    <property type="protein sequence ID" value="ASJ25086.1"/>
    <property type="molecule type" value="Genomic_DNA"/>
</dbReference>
<evidence type="ECO:0000256" key="3">
    <source>
        <dbReference type="ARBA" id="ARBA00047645"/>
    </source>
</evidence>
<dbReference type="SUPFAM" id="SSF54975">
    <property type="entry name" value="Acylphosphatase/BLUF domain-like"/>
    <property type="match status" value="1"/>
</dbReference>
<gene>
    <name evidence="7" type="ORF">LHGZ1_2255</name>
</gene>
<evidence type="ECO:0000256" key="4">
    <source>
        <dbReference type="PROSITE-ProRule" id="PRU00520"/>
    </source>
</evidence>
<comment type="similarity">
    <text evidence="1 5">Belongs to the acylphosphatase family.</text>
</comment>
<feature type="active site" evidence="4">
    <location>
        <position position="18"/>
    </location>
</feature>
<dbReference type="InterPro" id="IPR036046">
    <property type="entry name" value="Acylphosphatase-like_dom_sf"/>
</dbReference>
<dbReference type="PANTHER" id="PTHR47268">
    <property type="entry name" value="ACYLPHOSPHATASE"/>
    <property type="match status" value="1"/>
</dbReference>
<proteinExistence type="inferred from homology"/>
<feature type="active site" evidence="4">
    <location>
        <position position="36"/>
    </location>
</feature>
<evidence type="ECO:0000313" key="8">
    <source>
        <dbReference type="Proteomes" id="UP000197424"/>
    </source>
</evidence>
<dbReference type="InterPro" id="IPR020456">
    <property type="entry name" value="Acylphosphatase"/>
</dbReference>
<feature type="domain" description="Acylphosphatase-like" evidence="6">
    <location>
        <begin position="3"/>
        <end position="92"/>
    </location>
</feature>
<sequence>MASKLLRIHGKVQGVYYRDNTVAMARAAGVAGWVRNRSDGTVEALIEGSAEQLERMLAWAHRGPEAARVDRIDISEGHQAGEPVCMPFDRLPTL</sequence>
<organism evidence="7 8">
    <name type="scientific">Laribacter hongkongensis</name>
    <dbReference type="NCBI Taxonomy" id="168471"/>
    <lineage>
        <taxon>Bacteria</taxon>
        <taxon>Pseudomonadati</taxon>
        <taxon>Pseudomonadota</taxon>
        <taxon>Betaproteobacteria</taxon>
        <taxon>Neisseriales</taxon>
        <taxon>Aquaspirillaceae</taxon>
        <taxon>Laribacter</taxon>
    </lineage>
</organism>
<dbReference type="OMA" id="VGFRWSM"/>
<comment type="catalytic activity">
    <reaction evidence="3 4">
        <text>an acyl phosphate + H2O = a carboxylate + phosphate + H(+)</text>
        <dbReference type="Rhea" id="RHEA:14965"/>
        <dbReference type="ChEBI" id="CHEBI:15377"/>
        <dbReference type="ChEBI" id="CHEBI:15378"/>
        <dbReference type="ChEBI" id="CHEBI:29067"/>
        <dbReference type="ChEBI" id="CHEBI:43474"/>
        <dbReference type="ChEBI" id="CHEBI:59918"/>
        <dbReference type="EC" id="3.6.1.7"/>
    </reaction>
</comment>
<evidence type="ECO:0000259" key="6">
    <source>
        <dbReference type="PROSITE" id="PS51160"/>
    </source>
</evidence>
<protein>
    <recommendedName>
        <fullName evidence="2 4">acylphosphatase</fullName>
        <ecNumber evidence="2 4">3.6.1.7</ecNumber>
    </recommendedName>
</protein>
<reference evidence="8" key="1">
    <citation type="submission" date="2017-06" db="EMBL/GenBank/DDBJ databases">
        <title>Whole genome sequence of Laribacter hongkongensis LHGZ1.</title>
        <authorList>
            <person name="Chen D."/>
            <person name="Wu H."/>
            <person name="Chen J."/>
        </authorList>
    </citation>
    <scope>NUCLEOTIDE SEQUENCE [LARGE SCALE GENOMIC DNA]</scope>
    <source>
        <strain evidence="8">LHGZ1</strain>
    </source>
</reference>
<dbReference type="InterPro" id="IPR001792">
    <property type="entry name" value="Acylphosphatase-like_dom"/>
</dbReference>